<dbReference type="InterPro" id="IPR036390">
    <property type="entry name" value="WH_DNA-bd_sf"/>
</dbReference>
<dbReference type="SMART" id="SM00049">
    <property type="entry name" value="DEP"/>
    <property type="match status" value="1"/>
</dbReference>
<dbReference type="CDD" id="cd04371">
    <property type="entry name" value="DEP"/>
    <property type="match status" value="1"/>
</dbReference>
<dbReference type="SUPFAM" id="SSF46785">
    <property type="entry name" value="Winged helix' DNA-binding domain"/>
    <property type="match status" value="1"/>
</dbReference>
<dbReference type="Gene3D" id="1.10.10.10">
    <property type="entry name" value="Winged helix-like DNA-binding domain superfamily/Winged helix DNA-binding domain"/>
    <property type="match status" value="1"/>
</dbReference>
<dbReference type="PANTHER" id="PTHR46361">
    <property type="entry name" value="ELECTRON CARRIER/ PROTEIN DISULFIDE OXIDOREDUCTASE"/>
    <property type="match status" value="1"/>
</dbReference>
<reference evidence="2" key="1">
    <citation type="submission" date="2021-01" db="EMBL/GenBank/DDBJ databases">
        <authorList>
            <person name="Corre E."/>
            <person name="Pelletier E."/>
            <person name="Niang G."/>
            <person name="Scheremetjew M."/>
            <person name="Finn R."/>
            <person name="Kale V."/>
            <person name="Holt S."/>
            <person name="Cochrane G."/>
            <person name="Meng A."/>
            <person name="Brown T."/>
            <person name="Cohen L."/>
        </authorList>
    </citation>
    <scope>NUCLEOTIDE SEQUENCE</scope>
    <source>
        <strain evidence="2">CCMP1594</strain>
    </source>
</reference>
<sequence>MSAQQQFLIQGVHYPLGQLLKRFLQPRDAGGLAINDRWFGIRRERDCFTGQHFVDWLIEEFAIPGREEALKVAQSLVDHEVLHAITSPTPHNFEDNDQCYRLQAQEKTGALNTMQIWKQKADPPMIITARLAQMLAEAVALFRDEEGKVDYAALHESDAFRDFQLATCELQAVDFKNMAPDMRKAFCFNIYNILVVHAYGEVGVPKSILGFYNQIRYQIQGQQYSCDDIENGVLRANRKPVVALGPLFGPRDPRLACVMPEVDQRLHFALNCGASSCPAVKYYTAENVDDELTLAAQGFCEQDGNVLVDEDKRILYLSKIFAWYSIDFGSNDLEIANSVLQYLRGSRREQLQQLLNSGSFQIKSLPYDWSNDANTSPPRRLSMKLL</sequence>
<accession>A0A7S4GKW7</accession>
<dbReference type="GO" id="GO:0035556">
    <property type="term" value="P:intracellular signal transduction"/>
    <property type="evidence" value="ECO:0007669"/>
    <property type="project" value="InterPro"/>
</dbReference>
<feature type="domain" description="DEP" evidence="1">
    <location>
        <begin position="28"/>
        <end position="104"/>
    </location>
</feature>
<dbReference type="PANTHER" id="PTHR46361:SF3">
    <property type="entry name" value="ELECTRON CARRIER_ PROTEIN DISULFIDE OXIDOREDUCTASE"/>
    <property type="match status" value="1"/>
</dbReference>
<dbReference type="PROSITE" id="PS50186">
    <property type="entry name" value="DEP"/>
    <property type="match status" value="1"/>
</dbReference>
<name>A0A7S4GKW7_9EUGL</name>
<dbReference type="Pfam" id="PF04784">
    <property type="entry name" value="DUF547"/>
    <property type="match status" value="1"/>
</dbReference>
<dbReference type="InterPro" id="IPR000591">
    <property type="entry name" value="DEP_dom"/>
</dbReference>
<dbReference type="AlphaFoldDB" id="A0A7S4GKW7"/>
<evidence type="ECO:0000313" key="2">
    <source>
        <dbReference type="EMBL" id="CAE0839749.1"/>
    </source>
</evidence>
<protein>
    <recommendedName>
        <fullName evidence="1">DEP domain-containing protein</fullName>
    </recommendedName>
</protein>
<gene>
    <name evidence="2" type="ORF">EGYM00163_LOCUS51074</name>
</gene>
<evidence type="ECO:0000259" key="1">
    <source>
        <dbReference type="PROSITE" id="PS50186"/>
    </source>
</evidence>
<dbReference type="InterPro" id="IPR036388">
    <property type="entry name" value="WH-like_DNA-bd_sf"/>
</dbReference>
<dbReference type="Pfam" id="PF00610">
    <property type="entry name" value="DEP"/>
    <property type="match status" value="1"/>
</dbReference>
<dbReference type="EMBL" id="HBJA01148494">
    <property type="protein sequence ID" value="CAE0839749.1"/>
    <property type="molecule type" value="Transcribed_RNA"/>
</dbReference>
<dbReference type="InterPro" id="IPR006869">
    <property type="entry name" value="DUF547"/>
</dbReference>
<proteinExistence type="predicted"/>
<organism evidence="2">
    <name type="scientific">Eutreptiella gymnastica</name>
    <dbReference type="NCBI Taxonomy" id="73025"/>
    <lineage>
        <taxon>Eukaryota</taxon>
        <taxon>Discoba</taxon>
        <taxon>Euglenozoa</taxon>
        <taxon>Euglenida</taxon>
        <taxon>Spirocuta</taxon>
        <taxon>Euglenophyceae</taxon>
        <taxon>Eutreptiales</taxon>
        <taxon>Eutreptiaceae</taxon>
        <taxon>Eutreptiella</taxon>
    </lineage>
</organism>